<organism evidence="2 3">
    <name type="scientific">Paenibacillus lycopersici</name>
    <dbReference type="NCBI Taxonomy" id="2704462"/>
    <lineage>
        <taxon>Bacteria</taxon>
        <taxon>Bacillati</taxon>
        <taxon>Bacillota</taxon>
        <taxon>Bacilli</taxon>
        <taxon>Bacillales</taxon>
        <taxon>Paenibacillaceae</taxon>
        <taxon>Paenibacillus</taxon>
    </lineage>
</organism>
<feature type="domain" description="Aminoglycoside phosphotransferase" evidence="1">
    <location>
        <begin position="28"/>
        <end position="249"/>
    </location>
</feature>
<dbReference type="PANTHER" id="PTHR21310">
    <property type="entry name" value="AMINOGLYCOSIDE PHOSPHOTRANSFERASE-RELATED-RELATED"/>
    <property type="match status" value="1"/>
</dbReference>
<sequence>MTAYAKPTIEPAAIASAIGYHFGEGATDIAPVSGGNLSSVFAFRHNGKDYIIKFSDMEQAYATEWYVSKLLRKHGVPFPRCIGQGQSGPLAYSILERIPGRNLVDCTAAEQAAQRPEVIGLLTAMNHADVSETAGFGWIKPDGGGTFPSWKDYVVSFFAKEQSGFWEGWRDIPGLEPDVADECYARLLAFSAYNEPHRHFVHGDVSPWNMLSDGSRITGIIDGNFAYGDFVVDVATLRIMTGDANIETEYRAHSEKLGIALPDYEERLVGAYYFKGLDGLRFFAKMGRENDYRHMRQFLLSLTN</sequence>
<dbReference type="InterPro" id="IPR051678">
    <property type="entry name" value="AGP_Transferase"/>
</dbReference>
<dbReference type="GO" id="GO:0016740">
    <property type="term" value="F:transferase activity"/>
    <property type="evidence" value="ECO:0007669"/>
    <property type="project" value="UniProtKB-KW"/>
</dbReference>
<keyword evidence="2" id="KW-0808">Transferase</keyword>
<dbReference type="InterPro" id="IPR002575">
    <property type="entry name" value="Aminoglycoside_PTrfase"/>
</dbReference>
<dbReference type="RefSeq" id="WP_162355698.1">
    <property type="nucleotide sequence ID" value="NZ_CP048209.1"/>
</dbReference>
<dbReference type="KEGG" id="plyc:GXP70_06490"/>
<accession>A0A6C0FUE5</accession>
<evidence type="ECO:0000313" key="2">
    <source>
        <dbReference type="EMBL" id="QHT59632.1"/>
    </source>
</evidence>
<protein>
    <submittedName>
        <fullName evidence="2">Aminoglycoside phosphotransferase family protein</fullName>
    </submittedName>
</protein>
<evidence type="ECO:0000313" key="3">
    <source>
        <dbReference type="Proteomes" id="UP000476064"/>
    </source>
</evidence>
<dbReference type="AlphaFoldDB" id="A0A6C0FUE5"/>
<keyword evidence="3" id="KW-1185">Reference proteome</keyword>
<dbReference type="PANTHER" id="PTHR21310:SF15">
    <property type="entry name" value="AMINOGLYCOSIDE PHOSPHOTRANSFERASE DOMAIN-CONTAINING PROTEIN"/>
    <property type="match status" value="1"/>
</dbReference>
<gene>
    <name evidence="2" type="ORF">GXP70_06490</name>
</gene>
<dbReference type="Gene3D" id="3.30.200.150">
    <property type="match status" value="1"/>
</dbReference>
<reference evidence="2 3" key="1">
    <citation type="submission" date="2020-01" db="EMBL/GenBank/DDBJ databases">
        <title>Paenibacillus sp. nov., isolated from tomato rhizosphere.</title>
        <authorList>
            <person name="Weon H.-Y."/>
            <person name="Lee S.A."/>
        </authorList>
    </citation>
    <scope>NUCLEOTIDE SEQUENCE [LARGE SCALE GENOMIC DNA]</scope>
    <source>
        <strain evidence="2 3">12200R-189</strain>
    </source>
</reference>
<dbReference type="SUPFAM" id="SSF56112">
    <property type="entry name" value="Protein kinase-like (PK-like)"/>
    <property type="match status" value="1"/>
</dbReference>
<proteinExistence type="predicted"/>
<name>A0A6C0FUE5_9BACL</name>
<dbReference type="EMBL" id="CP048209">
    <property type="protein sequence ID" value="QHT59632.1"/>
    <property type="molecule type" value="Genomic_DNA"/>
</dbReference>
<dbReference type="InterPro" id="IPR011009">
    <property type="entry name" value="Kinase-like_dom_sf"/>
</dbReference>
<evidence type="ECO:0000259" key="1">
    <source>
        <dbReference type="Pfam" id="PF01636"/>
    </source>
</evidence>
<dbReference type="Pfam" id="PF01636">
    <property type="entry name" value="APH"/>
    <property type="match status" value="1"/>
</dbReference>
<dbReference type="Gene3D" id="3.90.1200.10">
    <property type="match status" value="1"/>
</dbReference>
<dbReference type="Proteomes" id="UP000476064">
    <property type="component" value="Chromosome"/>
</dbReference>